<feature type="region of interest" description="Disordered" evidence="1">
    <location>
        <begin position="90"/>
        <end position="111"/>
    </location>
</feature>
<evidence type="ECO:0000313" key="2">
    <source>
        <dbReference type="EMBL" id="CAB9520072.1"/>
    </source>
</evidence>
<feature type="region of interest" description="Disordered" evidence="1">
    <location>
        <begin position="1"/>
        <end position="54"/>
    </location>
</feature>
<accession>A0A9N8EEM7</accession>
<feature type="compositionally biased region" description="Low complexity" evidence="1">
    <location>
        <begin position="90"/>
        <end position="99"/>
    </location>
</feature>
<dbReference type="Proteomes" id="UP001153069">
    <property type="component" value="Unassembled WGS sequence"/>
</dbReference>
<feature type="compositionally biased region" description="Polar residues" evidence="1">
    <location>
        <begin position="100"/>
        <end position="109"/>
    </location>
</feature>
<proteinExistence type="predicted"/>
<evidence type="ECO:0000313" key="3">
    <source>
        <dbReference type="Proteomes" id="UP001153069"/>
    </source>
</evidence>
<sequence length="140" mass="15458">MTKDSTLKEAGRQLEEEVERQMALWGTSEWTAAAEEEEQTTKTTTGTADTVDPDDPDAMMALFYAKQNAAAAAAESLPVKVWARNIVSLSKQSSMQESSGPNQPQTSNALLHVEQEKKLQERQSALVDHLCLQFLQYQAA</sequence>
<organism evidence="2 3">
    <name type="scientific">Seminavis robusta</name>
    <dbReference type="NCBI Taxonomy" id="568900"/>
    <lineage>
        <taxon>Eukaryota</taxon>
        <taxon>Sar</taxon>
        <taxon>Stramenopiles</taxon>
        <taxon>Ochrophyta</taxon>
        <taxon>Bacillariophyta</taxon>
        <taxon>Bacillariophyceae</taxon>
        <taxon>Bacillariophycidae</taxon>
        <taxon>Naviculales</taxon>
        <taxon>Naviculaceae</taxon>
        <taxon>Seminavis</taxon>
    </lineage>
</organism>
<dbReference type="EMBL" id="CAICTM010001069">
    <property type="protein sequence ID" value="CAB9520072.1"/>
    <property type="molecule type" value="Genomic_DNA"/>
</dbReference>
<protein>
    <submittedName>
        <fullName evidence="2">Uncharacterized protein</fullName>
    </submittedName>
</protein>
<keyword evidence="3" id="KW-1185">Reference proteome</keyword>
<evidence type="ECO:0000256" key="1">
    <source>
        <dbReference type="SAM" id="MobiDB-lite"/>
    </source>
</evidence>
<name>A0A9N8EEM7_9STRA</name>
<feature type="compositionally biased region" description="Low complexity" evidence="1">
    <location>
        <begin position="41"/>
        <end position="50"/>
    </location>
</feature>
<feature type="compositionally biased region" description="Basic and acidic residues" evidence="1">
    <location>
        <begin position="1"/>
        <end position="15"/>
    </location>
</feature>
<dbReference type="AlphaFoldDB" id="A0A9N8EEM7"/>
<comment type="caution">
    <text evidence="2">The sequence shown here is derived from an EMBL/GenBank/DDBJ whole genome shotgun (WGS) entry which is preliminary data.</text>
</comment>
<reference evidence="2" key="1">
    <citation type="submission" date="2020-06" db="EMBL/GenBank/DDBJ databases">
        <authorList>
            <consortium name="Plant Systems Biology data submission"/>
        </authorList>
    </citation>
    <scope>NUCLEOTIDE SEQUENCE</scope>
    <source>
        <strain evidence="2">D6</strain>
    </source>
</reference>
<gene>
    <name evidence="2" type="ORF">SEMRO_1071_G237930.1</name>
</gene>